<evidence type="ECO:0000313" key="1">
    <source>
        <dbReference type="EMBL" id="KYG33889.1"/>
    </source>
</evidence>
<dbReference type="Pfam" id="PF10844">
    <property type="entry name" value="DUF2577"/>
    <property type="match status" value="1"/>
</dbReference>
<proteinExistence type="predicted"/>
<reference evidence="1" key="1">
    <citation type="submission" date="2016-02" db="EMBL/GenBank/DDBJ databases">
        <title>Genome sequence of Bacillus trypoxylicola KCTC 13244(T).</title>
        <authorList>
            <person name="Jeong H."/>
            <person name="Park S.-H."/>
            <person name="Choi S.-K."/>
        </authorList>
    </citation>
    <scope>NUCLEOTIDE SEQUENCE [LARGE SCALE GENOMIC DNA]</scope>
    <source>
        <strain evidence="1">KCTC 13244</strain>
    </source>
</reference>
<dbReference type="AlphaFoldDB" id="A0A161PKD0"/>
<organism evidence="1 2">
    <name type="scientific">Alkalihalobacillus trypoxylicola</name>
    <dbReference type="NCBI Taxonomy" id="519424"/>
    <lineage>
        <taxon>Bacteria</taxon>
        <taxon>Bacillati</taxon>
        <taxon>Bacillota</taxon>
        <taxon>Bacilli</taxon>
        <taxon>Bacillales</taxon>
        <taxon>Bacillaceae</taxon>
        <taxon>Alkalihalobacillus</taxon>
    </lineage>
</organism>
<name>A0A161PKD0_9BACI</name>
<dbReference type="RefSeq" id="WP_061947699.1">
    <property type="nucleotide sequence ID" value="NZ_LTAO01000004.1"/>
</dbReference>
<dbReference type="EMBL" id="LTAO01000004">
    <property type="protein sequence ID" value="KYG33889.1"/>
    <property type="molecule type" value="Genomic_DNA"/>
</dbReference>
<gene>
    <name evidence="1" type="ORF">AZF04_15360</name>
</gene>
<dbReference type="STRING" id="519424.AZF04_15360"/>
<accession>A0A161PKD0</accession>
<dbReference type="Proteomes" id="UP000075806">
    <property type="component" value="Unassembled WGS sequence"/>
</dbReference>
<keyword evidence="2" id="KW-1185">Reference proteome</keyword>
<dbReference type="OrthoDB" id="95576at2"/>
<sequence length="102" mass="11568">MSITNELKTFIGRYHQSISPLELVPAEVITVNPLSIRLGDHQKLVIPHSLITIAQHLREHTRLIRVDGEDKQMRFYNDLSPGNRVMVAVLQGGQSIFVIDKI</sequence>
<evidence type="ECO:0000313" key="2">
    <source>
        <dbReference type="Proteomes" id="UP000075806"/>
    </source>
</evidence>
<comment type="caution">
    <text evidence="1">The sequence shown here is derived from an EMBL/GenBank/DDBJ whole genome shotgun (WGS) entry which is preliminary data.</text>
</comment>
<dbReference type="InterPro" id="IPR022555">
    <property type="entry name" value="DUF2577"/>
</dbReference>
<protein>
    <submittedName>
        <fullName evidence="1">Phage portal protein</fullName>
    </submittedName>
</protein>